<dbReference type="InterPro" id="IPR036770">
    <property type="entry name" value="Ankyrin_rpt-contain_sf"/>
</dbReference>
<feature type="compositionally biased region" description="Low complexity" evidence="4">
    <location>
        <begin position="1"/>
        <end position="15"/>
    </location>
</feature>
<dbReference type="PANTHER" id="PTHR24198">
    <property type="entry name" value="ANKYRIN REPEAT AND PROTEIN KINASE DOMAIN-CONTAINING PROTEIN"/>
    <property type="match status" value="1"/>
</dbReference>
<feature type="repeat" description="ANK" evidence="3">
    <location>
        <begin position="71"/>
        <end position="103"/>
    </location>
</feature>
<evidence type="ECO:0000256" key="1">
    <source>
        <dbReference type="ARBA" id="ARBA00022737"/>
    </source>
</evidence>
<proteinExistence type="predicted"/>
<dbReference type="SUPFAM" id="SSF48403">
    <property type="entry name" value="Ankyrin repeat"/>
    <property type="match status" value="1"/>
</dbReference>
<dbReference type="Pfam" id="PF12796">
    <property type="entry name" value="Ank_2"/>
    <property type="match status" value="2"/>
</dbReference>
<gene>
    <name evidence="5" type="ORF">PAUS00366_LOCUS11194</name>
</gene>
<evidence type="ECO:0000256" key="3">
    <source>
        <dbReference type="PROSITE-ProRule" id="PRU00023"/>
    </source>
</evidence>
<dbReference type="PANTHER" id="PTHR24198:SF165">
    <property type="entry name" value="ANKYRIN REPEAT-CONTAINING PROTEIN-RELATED"/>
    <property type="match status" value="1"/>
</dbReference>
<feature type="region of interest" description="Disordered" evidence="4">
    <location>
        <begin position="1"/>
        <end position="30"/>
    </location>
</feature>
<feature type="region of interest" description="Disordered" evidence="4">
    <location>
        <begin position="318"/>
        <end position="338"/>
    </location>
</feature>
<dbReference type="SMART" id="SM00248">
    <property type="entry name" value="ANK"/>
    <property type="match status" value="4"/>
</dbReference>
<dbReference type="AlphaFoldDB" id="A0A7S4AK36"/>
<dbReference type="EMBL" id="HBIX01015398">
    <property type="protein sequence ID" value="CAE0718440.1"/>
    <property type="molecule type" value="Transcribed_RNA"/>
</dbReference>
<keyword evidence="1" id="KW-0677">Repeat</keyword>
<dbReference type="PROSITE" id="PS50297">
    <property type="entry name" value="ANK_REP_REGION"/>
    <property type="match status" value="2"/>
</dbReference>
<dbReference type="Gene3D" id="1.25.40.20">
    <property type="entry name" value="Ankyrin repeat-containing domain"/>
    <property type="match status" value="2"/>
</dbReference>
<sequence length="543" mass="61807">MAAPTTTNEATTTTSNDDENENDYHNDNCSLAPPNHPEWDCLLIASQKGDDSRVRKVLSEHPSSKSHANPMGQSALHIAAWWGRFECLRVLLKHGADVHASNYSSGATPLHECLGSSNVRRSRAQRRRRIECTKLLLEANADADCLDGSGKTPLECFVVASGDGEDDDDDDDLRDCSEIEKLLLLAKTRARERERARAVDSPLRALVEKLGSNDVYVDADLDRIWFEKILPNLELEATPTSLLKDHLLQYQHHRVDSMLSITWTLLSTQLLAMIRAWIDEQAEICSHDNWLGRIAWIWKKLLELPIGFENTVVKHNDGQDCDDNNSNMNKNDDSDSIPALDLDSTRETALKILCMGIFHRYEHLWKEIRCSRNGNDNDTKSSLLQDDSTLSSWIKTVILLLMPDRDDSASTEDGPSRNTYNSNHSDDDLHQAWITIARRDYFELAELWWDRLGISPIGIVNRQGMTALHFAARSGRFRMVRWFLHQSFATDEKRQTSRLLSDWVQHRDQRGQTALMAATSNQHEQIVKLLQQQQDYTTPIDGQ</sequence>
<name>A0A7S4AK36_9STRA</name>
<evidence type="ECO:0000313" key="5">
    <source>
        <dbReference type="EMBL" id="CAE0718440.1"/>
    </source>
</evidence>
<dbReference type="InterPro" id="IPR002110">
    <property type="entry name" value="Ankyrin_rpt"/>
</dbReference>
<dbReference type="PROSITE" id="PS50088">
    <property type="entry name" value="ANK_REPEAT"/>
    <property type="match status" value="2"/>
</dbReference>
<protein>
    <submittedName>
        <fullName evidence="5">Uncharacterized protein</fullName>
    </submittedName>
</protein>
<feature type="repeat" description="ANK" evidence="3">
    <location>
        <begin position="463"/>
        <end position="495"/>
    </location>
</feature>
<keyword evidence="2 3" id="KW-0040">ANK repeat</keyword>
<organism evidence="5">
    <name type="scientific">Pseudo-nitzschia australis</name>
    <dbReference type="NCBI Taxonomy" id="44445"/>
    <lineage>
        <taxon>Eukaryota</taxon>
        <taxon>Sar</taxon>
        <taxon>Stramenopiles</taxon>
        <taxon>Ochrophyta</taxon>
        <taxon>Bacillariophyta</taxon>
        <taxon>Bacillariophyceae</taxon>
        <taxon>Bacillariophycidae</taxon>
        <taxon>Bacillariales</taxon>
        <taxon>Bacillariaceae</taxon>
        <taxon>Pseudo-nitzschia</taxon>
    </lineage>
</organism>
<reference evidence="5" key="1">
    <citation type="submission" date="2021-01" db="EMBL/GenBank/DDBJ databases">
        <authorList>
            <person name="Corre E."/>
            <person name="Pelletier E."/>
            <person name="Niang G."/>
            <person name="Scheremetjew M."/>
            <person name="Finn R."/>
            <person name="Kale V."/>
            <person name="Holt S."/>
            <person name="Cochrane G."/>
            <person name="Meng A."/>
            <person name="Brown T."/>
            <person name="Cohen L."/>
        </authorList>
    </citation>
    <scope>NUCLEOTIDE SEQUENCE</scope>
    <source>
        <strain evidence="5">10249 10 AB</strain>
    </source>
</reference>
<evidence type="ECO:0000256" key="2">
    <source>
        <dbReference type="ARBA" id="ARBA00023043"/>
    </source>
</evidence>
<evidence type="ECO:0000256" key="4">
    <source>
        <dbReference type="SAM" id="MobiDB-lite"/>
    </source>
</evidence>
<accession>A0A7S4AK36</accession>